<dbReference type="PANTHER" id="PTHR15904">
    <property type="entry name" value="FAM13"/>
    <property type="match status" value="1"/>
</dbReference>
<evidence type="ECO:0000256" key="2">
    <source>
        <dbReference type="SAM" id="Coils"/>
    </source>
</evidence>
<dbReference type="EnsemblMetazoa" id="RPRC017785-RA">
    <property type="protein sequence ID" value="RPRC017785-PA"/>
    <property type="gene ID" value="RPRC017785"/>
</dbReference>
<evidence type="ECO:0000259" key="4">
    <source>
        <dbReference type="Pfam" id="PF26116"/>
    </source>
</evidence>
<evidence type="ECO:0000313" key="5">
    <source>
        <dbReference type="EnsemblMetazoa" id="RPRC017785-PA"/>
    </source>
</evidence>
<protein>
    <submittedName>
        <fullName evidence="5">Protein FAM13A</fullName>
    </submittedName>
</protein>
<organism evidence="5 6">
    <name type="scientific">Rhodnius prolixus</name>
    <name type="common">Triatomid bug</name>
    <dbReference type="NCBI Taxonomy" id="13249"/>
    <lineage>
        <taxon>Eukaryota</taxon>
        <taxon>Metazoa</taxon>
        <taxon>Ecdysozoa</taxon>
        <taxon>Arthropoda</taxon>
        <taxon>Hexapoda</taxon>
        <taxon>Insecta</taxon>
        <taxon>Pterygota</taxon>
        <taxon>Neoptera</taxon>
        <taxon>Paraneoptera</taxon>
        <taxon>Hemiptera</taxon>
        <taxon>Heteroptera</taxon>
        <taxon>Panheteroptera</taxon>
        <taxon>Cimicomorpha</taxon>
        <taxon>Reduviidae</taxon>
        <taxon>Triatominae</taxon>
        <taxon>Rhodnius</taxon>
    </lineage>
</organism>
<feature type="domain" description="FAM13A-like" evidence="4">
    <location>
        <begin position="367"/>
        <end position="433"/>
    </location>
</feature>
<evidence type="ECO:0000313" key="6">
    <source>
        <dbReference type="Proteomes" id="UP000015103"/>
    </source>
</evidence>
<feature type="compositionally biased region" description="Polar residues" evidence="3">
    <location>
        <begin position="39"/>
        <end position="49"/>
    </location>
</feature>
<dbReference type="Gene3D" id="1.10.10.1460">
    <property type="match status" value="1"/>
</dbReference>
<feature type="coiled-coil region" evidence="2">
    <location>
        <begin position="181"/>
        <end position="208"/>
    </location>
</feature>
<dbReference type="EMBL" id="ACPB03000012">
    <property type="status" value="NOT_ANNOTATED_CDS"/>
    <property type="molecule type" value="Genomic_DNA"/>
</dbReference>
<feature type="region of interest" description="Disordered" evidence="3">
    <location>
        <begin position="316"/>
        <end position="338"/>
    </location>
</feature>
<accession>A0A905R0T9</accession>
<keyword evidence="6" id="KW-1185">Reference proteome</keyword>
<dbReference type="InterPro" id="IPR059029">
    <property type="entry name" value="FAM13A_dom"/>
</dbReference>
<reference evidence="5" key="1">
    <citation type="submission" date="2022-10" db="UniProtKB">
        <authorList>
            <consortium name="EnsemblMetazoa"/>
        </authorList>
    </citation>
    <scope>IDENTIFICATION</scope>
</reference>
<evidence type="ECO:0000256" key="1">
    <source>
        <dbReference type="ARBA" id="ARBA00007549"/>
    </source>
</evidence>
<sequence>MEVDDLHSFTTSKEKENKSFEKRKVPTVQKGDILALTPTKCQAESSPNAQFELPSGPPQEQIKEEDEDLEEDRSPSPISGVGSPTLDLNVLQGPISGSEPVPSIPWVPPCEERLISPRNSLVISRRTYTGGRASFEDEPSVLDLATQINNFKRKLKKYDEGFEREFGYKPSHADKMANPDTKKMCATLNKLRKQLKNTKEECMKASASAPEKKSLKEEVIQEIEKRLSEKRIASGRSESLDNMSHNELVEEKVAMQKALLQLEASFGRPTSKEERDMVRDLYDRYRTIKRMILRLAPSKMKDSVSELGTILEHETMDFASSPPPSSSPPRAYSPNVNRTNPVDTEVAAARCKTPELVLDNLHSLPPEELFEMQRTTREEKKRLRRSLREFEQEYQAKTGRRLQKEDRYPNESTYLDYKQAKAKLRFIDALITKMK</sequence>
<dbReference type="PANTHER" id="PTHR15904:SF17">
    <property type="entry name" value="RHO-GAP DOMAIN-CONTAINING PROTEIN"/>
    <property type="match status" value="1"/>
</dbReference>
<dbReference type="Proteomes" id="UP000015103">
    <property type="component" value="Unassembled WGS sequence"/>
</dbReference>
<evidence type="ECO:0000256" key="3">
    <source>
        <dbReference type="SAM" id="MobiDB-lite"/>
    </source>
</evidence>
<proteinExistence type="inferred from homology"/>
<keyword evidence="2" id="KW-0175">Coiled coil</keyword>
<feature type="region of interest" description="Disordered" evidence="3">
    <location>
        <begin position="1"/>
        <end position="106"/>
    </location>
</feature>
<dbReference type="InterPro" id="IPR039102">
    <property type="entry name" value="FAM13"/>
</dbReference>
<comment type="similarity">
    <text evidence="1">Belongs to the FAM13 family.</text>
</comment>
<dbReference type="EMBL" id="ACPB03000011">
    <property type="status" value="NOT_ANNOTATED_CDS"/>
    <property type="molecule type" value="Genomic_DNA"/>
</dbReference>
<name>A0A905R0T9_RHOPR</name>
<dbReference type="Pfam" id="PF26116">
    <property type="entry name" value="FAM13A"/>
    <property type="match status" value="1"/>
</dbReference>
<dbReference type="AlphaFoldDB" id="A0A905R0T9"/>
<feature type="coiled-coil region" evidence="2">
    <location>
        <begin position="373"/>
        <end position="400"/>
    </location>
</feature>
<feature type="compositionally biased region" description="Basic and acidic residues" evidence="3">
    <location>
        <begin position="1"/>
        <end position="24"/>
    </location>
</feature>